<dbReference type="Proteomes" id="UP000494163">
    <property type="component" value="Chromosome 2R"/>
</dbReference>
<evidence type="ECO:0000313" key="1">
    <source>
        <dbReference type="EMBL" id="ALC42569.1"/>
    </source>
</evidence>
<organism evidence="1 2">
    <name type="scientific">Drosophila busckii</name>
    <name type="common">Fruit fly</name>
    <dbReference type="NCBI Taxonomy" id="30019"/>
    <lineage>
        <taxon>Eukaryota</taxon>
        <taxon>Metazoa</taxon>
        <taxon>Ecdysozoa</taxon>
        <taxon>Arthropoda</taxon>
        <taxon>Hexapoda</taxon>
        <taxon>Insecta</taxon>
        <taxon>Pterygota</taxon>
        <taxon>Neoptera</taxon>
        <taxon>Endopterygota</taxon>
        <taxon>Diptera</taxon>
        <taxon>Brachycera</taxon>
        <taxon>Muscomorpha</taxon>
        <taxon>Ephydroidea</taxon>
        <taxon>Drosophilidae</taxon>
        <taxon>Drosophila</taxon>
    </lineage>
</organism>
<sequence>MLDGGHTKDQWCHDIHVQAQAPLWTSDNGRLEVDVAAKYGQHLGALYGNSPPSYGGAGIYRFRF</sequence>
<keyword evidence="2" id="KW-1185">Reference proteome</keyword>
<reference evidence="1 2" key="1">
    <citation type="submission" date="2015-08" db="EMBL/GenBank/DDBJ databases">
        <title>Ancestral chromatin configuration constrains chromatin evolution on differentiating sex chromosomes in Drosophila.</title>
        <authorList>
            <person name="Zhou Q."/>
            <person name="Bachtrog D."/>
        </authorList>
    </citation>
    <scope>NUCLEOTIDE SEQUENCE [LARGE SCALE GENOMIC DNA]</scope>
    <source>
        <tissue evidence="1">Whole larvae</tissue>
    </source>
</reference>
<name>A0A0M3QVK6_DROBS</name>
<dbReference type="AlphaFoldDB" id="A0A0M3QVK6"/>
<dbReference type="EMBL" id="CP012524">
    <property type="protein sequence ID" value="ALC42569.1"/>
    <property type="molecule type" value="Genomic_DNA"/>
</dbReference>
<accession>A0A0M3QVK6</accession>
<dbReference type="STRING" id="30019.A0A0M3QVK6"/>
<dbReference type="OrthoDB" id="7843315at2759"/>
<gene>
    <name evidence="1" type="ORF">Dbus_chr2Rg2148</name>
</gene>
<evidence type="ECO:0000313" key="2">
    <source>
        <dbReference type="Proteomes" id="UP000494163"/>
    </source>
</evidence>
<proteinExistence type="predicted"/>
<protein>
    <submittedName>
        <fullName evidence="1">Maker133</fullName>
    </submittedName>
</protein>